<feature type="compositionally biased region" description="Polar residues" evidence="7">
    <location>
        <begin position="51"/>
        <end position="67"/>
    </location>
</feature>
<evidence type="ECO:0000313" key="8">
    <source>
        <dbReference type="EMBL" id="MCS2163088.1"/>
    </source>
</evidence>
<reference evidence="8 9" key="1">
    <citation type="submission" date="2022-04" db="EMBL/GenBank/DDBJ databases">
        <title>Proposal of a three novel species of Scandinavium, Scandinavium hiltneri, Scandinavium manionii, Scandinavium tedordense.</title>
        <authorList>
            <person name="Maddock D.W."/>
            <person name="Brady C.L."/>
            <person name="Denman S."/>
            <person name="Arnold D."/>
        </authorList>
    </citation>
    <scope>NUCLEOTIDE SEQUENCE [LARGE SCALE GENOMIC DNA]</scope>
    <source>
        <strain evidence="8 9">H11S7</strain>
    </source>
</reference>
<evidence type="ECO:0000256" key="3">
    <source>
        <dbReference type="ARBA" id="ARBA00017442"/>
    </source>
</evidence>
<dbReference type="NCBIfam" id="NF007507">
    <property type="entry name" value="PRK10102.1"/>
    <property type="match status" value="1"/>
</dbReference>
<dbReference type="Gene3D" id="2.60.40.2420">
    <property type="match status" value="1"/>
</dbReference>
<dbReference type="Pfam" id="PF10610">
    <property type="entry name" value="Tafi-CsgC"/>
    <property type="match status" value="1"/>
</dbReference>
<keyword evidence="4" id="KW-0732">Signal</keyword>
<comment type="similarity">
    <text evidence="2">Belongs to the CsgC/AgfC family.</text>
</comment>
<dbReference type="InterPro" id="IPR047726">
    <property type="entry name" value="CsgH_dom"/>
</dbReference>
<dbReference type="EMBL" id="JALIGE010000076">
    <property type="protein sequence ID" value="MCS2163088.1"/>
    <property type="molecule type" value="Genomic_DNA"/>
</dbReference>
<evidence type="ECO:0000256" key="1">
    <source>
        <dbReference type="ARBA" id="ARBA00004418"/>
    </source>
</evidence>
<evidence type="ECO:0000256" key="2">
    <source>
        <dbReference type="ARBA" id="ARBA00006329"/>
    </source>
</evidence>
<name>A0ABT2E5D0_9ENTR</name>
<sequence length="110" mass="11817">MQSIILAALVVGKLSFDTHREKEMLTIIPMITLPVACECQVTVETQRKGDSGQSISRQQSMVSIPSDTPLSLGTLMINAPSSDEIQISVTVSNGKEVNLSNSWSPGVQKS</sequence>
<accession>A0ABT2E5D0</accession>
<evidence type="ECO:0000256" key="6">
    <source>
        <dbReference type="ARBA" id="ARBA00023186"/>
    </source>
</evidence>
<comment type="caution">
    <text evidence="8">The sequence shown here is derived from an EMBL/GenBank/DDBJ whole genome shotgun (WGS) entry which is preliminary data.</text>
</comment>
<protein>
    <recommendedName>
        <fullName evidence="3">Curli assembly protein CsgC</fullName>
    </recommendedName>
</protein>
<evidence type="ECO:0000256" key="5">
    <source>
        <dbReference type="ARBA" id="ARBA00022764"/>
    </source>
</evidence>
<dbReference type="InterPro" id="IPR053722">
    <property type="entry name" value="Curli_assembly_CsgC/AgfC"/>
</dbReference>
<evidence type="ECO:0000256" key="4">
    <source>
        <dbReference type="ARBA" id="ARBA00022729"/>
    </source>
</evidence>
<evidence type="ECO:0000313" key="9">
    <source>
        <dbReference type="Proteomes" id="UP001205357"/>
    </source>
</evidence>
<keyword evidence="6" id="KW-0143">Chaperone</keyword>
<dbReference type="Proteomes" id="UP001205357">
    <property type="component" value="Unassembled WGS sequence"/>
</dbReference>
<gene>
    <name evidence="8" type="ORF">MUU47_18555</name>
</gene>
<dbReference type="InterPro" id="IPR014491">
    <property type="entry name" value="Curli_production_prot_CsgC"/>
</dbReference>
<comment type="subcellular location">
    <subcellularLocation>
        <location evidence="1">Periplasm</location>
    </subcellularLocation>
</comment>
<evidence type="ECO:0000256" key="7">
    <source>
        <dbReference type="SAM" id="MobiDB-lite"/>
    </source>
</evidence>
<organism evidence="8 9">
    <name type="scientific">Scandinavium hiltneri</name>
    <dbReference type="NCBI Taxonomy" id="2926519"/>
    <lineage>
        <taxon>Bacteria</taxon>
        <taxon>Pseudomonadati</taxon>
        <taxon>Pseudomonadota</taxon>
        <taxon>Gammaproteobacteria</taxon>
        <taxon>Enterobacterales</taxon>
        <taxon>Enterobacteriaceae</taxon>
        <taxon>Scandinavium</taxon>
    </lineage>
</organism>
<keyword evidence="9" id="KW-1185">Reference proteome</keyword>
<dbReference type="NCBIfam" id="NF041112">
    <property type="entry name" value="chap_CsgH_alph"/>
    <property type="match status" value="1"/>
</dbReference>
<proteinExistence type="inferred from homology"/>
<dbReference type="RefSeq" id="WP_258989628.1">
    <property type="nucleotide sequence ID" value="NZ_JALIGE010000076.1"/>
</dbReference>
<keyword evidence="5" id="KW-0574">Periplasm</keyword>
<feature type="region of interest" description="Disordered" evidence="7">
    <location>
        <begin position="47"/>
        <end position="67"/>
    </location>
</feature>